<gene>
    <name evidence="2" type="ORF">CSOL1703_00012784</name>
</gene>
<dbReference type="Proteomes" id="UP000775872">
    <property type="component" value="Unassembled WGS sequence"/>
</dbReference>
<accession>A0A9P0E8C5</accession>
<feature type="coiled-coil region" evidence="1">
    <location>
        <begin position="4"/>
        <end position="38"/>
    </location>
</feature>
<organism evidence="2 3">
    <name type="scientific">Clonostachys solani</name>
    <dbReference type="NCBI Taxonomy" id="160281"/>
    <lineage>
        <taxon>Eukaryota</taxon>
        <taxon>Fungi</taxon>
        <taxon>Dikarya</taxon>
        <taxon>Ascomycota</taxon>
        <taxon>Pezizomycotina</taxon>
        <taxon>Sordariomycetes</taxon>
        <taxon>Hypocreomycetidae</taxon>
        <taxon>Hypocreales</taxon>
        <taxon>Bionectriaceae</taxon>
        <taxon>Clonostachys</taxon>
    </lineage>
</organism>
<dbReference type="AlphaFoldDB" id="A0A9P0E8C5"/>
<sequence length="100" mass="12052">MASVTQLQYTEQRLSQEIRTLENAMQESVRRRRQVNEDFWPQYEQMDRRSQEARAFKTQFEDDLHRMIEVEVLMKKRKTTLDAELVNVRTQLAFLQGDGE</sequence>
<proteinExistence type="predicted"/>
<comment type="caution">
    <text evidence="2">The sequence shown here is derived from an EMBL/GenBank/DDBJ whole genome shotgun (WGS) entry which is preliminary data.</text>
</comment>
<reference evidence="2" key="1">
    <citation type="submission" date="2021-10" db="EMBL/GenBank/DDBJ databases">
        <authorList>
            <person name="Piombo E."/>
        </authorList>
    </citation>
    <scope>NUCLEOTIDE SEQUENCE</scope>
</reference>
<evidence type="ECO:0000313" key="3">
    <source>
        <dbReference type="Proteomes" id="UP000775872"/>
    </source>
</evidence>
<dbReference type="OrthoDB" id="5148951at2759"/>
<protein>
    <submittedName>
        <fullName evidence="2">Uncharacterized protein</fullName>
    </submittedName>
</protein>
<name>A0A9P0E8C5_9HYPO</name>
<dbReference type="EMBL" id="CABFOC020000015">
    <property type="protein sequence ID" value="CAH0046551.1"/>
    <property type="molecule type" value="Genomic_DNA"/>
</dbReference>
<keyword evidence="1" id="KW-0175">Coiled coil</keyword>
<evidence type="ECO:0000256" key="1">
    <source>
        <dbReference type="SAM" id="Coils"/>
    </source>
</evidence>
<keyword evidence="3" id="KW-1185">Reference proteome</keyword>
<evidence type="ECO:0000313" key="2">
    <source>
        <dbReference type="EMBL" id="CAH0046551.1"/>
    </source>
</evidence>